<feature type="compositionally biased region" description="Polar residues" evidence="1">
    <location>
        <begin position="119"/>
        <end position="130"/>
    </location>
</feature>
<accession>A0ABU7ECP0</accession>
<organism evidence="2 3">
    <name type="scientific">Characodon lateralis</name>
    <dbReference type="NCBI Taxonomy" id="208331"/>
    <lineage>
        <taxon>Eukaryota</taxon>
        <taxon>Metazoa</taxon>
        <taxon>Chordata</taxon>
        <taxon>Craniata</taxon>
        <taxon>Vertebrata</taxon>
        <taxon>Euteleostomi</taxon>
        <taxon>Actinopterygii</taxon>
        <taxon>Neopterygii</taxon>
        <taxon>Teleostei</taxon>
        <taxon>Neoteleostei</taxon>
        <taxon>Acanthomorphata</taxon>
        <taxon>Ovalentaria</taxon>
        <taxon>Atherinomorphae</taxon>
        <taxon>Cyprinodontiformes</taxon>
        <taxon>Goodeidae</taxon>
        <taxon>Characodon</taxon>
    </lineage>
</organism>
<evidence type="ECO:0000313" key="3">
    <source>
        <dbReference type="Proteomes" id="UP001352852"/>
    </source>
</evidence>
<sequence length="144" mass="15527">MSLYYCNVSLLSEMDTDKGQCAILLQTNESPKHGATAALQKNNQKTVAQLSGGLRQRSSSNSPIRKMPRKSTLVVSVRAFLVSSLGHAHITPLHPIAFFPYEGLSSTTSSTSTSNSNSQHAPKQTGQAELQQLEAGRNREKEGG</sequence>
<keyword evidence="3" id="KW-1185">Reference proteome</keyword>
<evidence type="ECO:0000313" key="2">
    <source>
        <dbReference type="EMBL" id="MED6285018.1"/>
    </source>
</evidence>
<feature type="region of interest" description="Disordered" evidence="1">
    <location>
        <begin position="49"/>
        <end position="68"/>
    </location>
</feature>
<feature type="region of interest" description="Disordered" evidence="1">
    <location>
        <begin position="104"/>
        <end position="144"/>
    </location>
</feature>
<dbReference type="Proteomes" id="UP001352852">
    <property type="component" value="Unassembled WGS sequence"/>
</dbReference>
<proteinExistence type="predicted"/>
<feature type="compositionally biased region" description="Low complexity" evidence="1">
    <location>
        <begin position="105"/>
        <end position="118"/>
    </location>
</feature>
<gene>
    <name evidence="2" type="ORF">CHARACLAT_024838</name>
</gene>
<name>A0ABU7ECP0_9TELE</name>
<evidence type="ECO:0000256" key="1">
    <source>
        <dbReference type="SAM" id="MobiDB-lite"/>
    </source>
</evidence>
<reference evidence="2 3" key="1">
    <citation type="submission" date="2021-06" db="EMBL/GenBank/DDBJ databases">
        <authorList>
            <person name="Palmer J.M."/>
        </authorList>
    </citation>
    <scope>NUCLEOTIDE SEQUENCE [LARGE SCALE GENOMIC DNA]</scope>
    <source>
        <strain evidence="2 3">CL_MEX2019</strain>
        <tissue evidence="2">Muscle</tissue>
    </source>
</reference>
<protein>
    <submittedName>
        <fullName evidence="2">Uncharacterized protein</fullName>
    </submittedName>
</protein>
<dbReference type="EMBL" id="JAHUTJ010051975">
    <property type="protein sequence ID" value="MED6285018.1"/>
    <property type="molecule type" value="Genomic_DNA"/>
</dbReference>
<comment type="caution">
    <text evidence="2">The sequence shown here is derived from an EMBL/GenBank/DDBJ whole genome shotgun (WGS) entry which is preliminary data.</text>
</comment>